<feature type="non-terminal residue" evidence="2">
    <location>
        <position position="55"/>
    </location>
</feature>
<evidence type="ECO:0000256" key="1">
    <source>
        <dbReference type="SAM" id="MobiDB-lite"/>
    </source>
</evidence>
<dbReference type="EMBL" id="BARS01009395">
    <property type="protein sequence ID" value="GAF74056.1"/>
    <property type="molecule type" value="Genomic_DNA"/>
</dbReference>
<accession>X0SG16</accession>
<reference evidence="2" key="1">
    <citation type="journal article" date="2014" name="Front. Microbiol.">
        <title>High frequency of phylogenetically diverse reductive dehalogenase-homologous genes in deep subseafloor sedimentary metagenomes.</title>
        <authorList>
            <person name="Kawai M."/>
            <person name="Futagami T."/>
            <person name="Toyoda A."/>
            <person name="Takaki Y."/>
            <person name="Nishi S."/>
            <person name="Hori S."/>
            <person name="Arai W."/>
            <person name="Tsubouchi T."/>
            <person name="Morono Y."/>
            <person name="Uchiyama I."/>
            <person name="Ito T."/>
            <person name="Fujiyama A."/>
            <person name="Inagaki F."/>
            <person name="Takami H."/>
        </authorList>
    </citation>
    <scope>NUCLEOTIDE SEQUENCE</scope>
    <source>
        <strain evidence="2">Expedition CK06-06</strain>
    </source>
</reference>
<name>X0SG16_9ZZZZ</name>
<comment type="caution">
    <text evidence="2">The sequence shown here is derived from an EMBL/GenBank/DDBJ whole genome shotgun (WGS) entry which is preliminary data.</text>
</comment>
<evidence type="ECO:0000313" key="2">
    <source>
        <dbReference type="EMBL" id="GAF74056.1"/>
    </source>
</evidence>
<sequence length="55" mass="6378">MTSFIGQCDKFLCERTDTEKYENDQTIKSVNPDLTPPPGKELSQEEFLMIALRLR</sequence>
<gene>
    <name evidence="2" type="ORF">S01H1_17677</name>
</gene>
<organism evidence="2">
    <name type="scientific">marine sediment metagenome</name>
    <dbReference type="NCBI Taxonomy" id="412755"/>
    <lineage>
        <taxon>unclassified sequences</taxon>
        <taxon>metagenomes</taxon>
        <taxon>ecological metagenomes</taxon>
    </lineage>
</organism>
<proteinExistence type="predicted"/>
<feature type="region of interest" description="Disordered" evidence="1">
    <location>
        <begin position="22"/>
        <end position="41"/>
    </location>
</feature>
<dbReference type="AlphaFoldDB" id="X0SG16"/>
<protein>
    <submittedName>
        <fullName evidence="2">Uncharacterized protein</fullName>
    </submittedName>
</protein>